<dbReference type="Proteomes" id="UP000295260">
    <property type="component" value="Unassembled WGS sequence"/>
</dbReference>
<dbReference type="GO" id="GO:0003677">
    <property type="term" value="F:DNA binding"/>
    <property type="evidence" value="ECO:0007669"/>
    <property type="project" value="InterPro"/>
</dbReference>
<dbReference type="Gene3D" id="3.40.1350.10">
    <property type="match status" value="1"/>
</dbReference>
<dbReference type="Pfam" id="PF04471">
    <property type="entry name" value="Mrr_cat"/>
    <property type="match status" value="1"/>
</dbReference>
<dbReference type="SUPFAM" id="SSF52980">
    <property type="entry name" value="Restriction endonuclease-like"/>
    <property type="match status" value="1"/>
</dbReference>
<dbReference type="AlphaFoldDB" id="A0A4V3CS66"/>
<accession>A0A4V3CS66</accession>
<feature type="domain" description="Restriction endonuclease type IV Mrr" evidence="1">
    <location>
        <begin position="6"/>
        <end position="114"/>
    </location>
</feature>
<protein>
    <submittedName>
        <fullName evidence="2">Restriction endonuclease</fullName>
    </submittedName>
</protein>
<dbReference type="InterPro" id="IPR011856">
    <property type="entry name" value="tRNA_endonuc-like_dom_sf"/>
</dbReference>
<reference evidence="2 3" key="1">
    <citation type="submission" date="2019-03" db="EMBL/GenBank/DDBJ databases">
        <title>Genomic Encyclopedia of Archaeal and Bacterial Type Strains, Phase II (KMG-II): from individual species to whole genera.</title>
        <authorList>
            <person name="Goeker M."/>
        </authorList>
    </citation>
    <scope>NUCLEOTIDE SEQUENCE [LARGE SCALE GENOMIC DNA]</scope>
    <source>
        <strain evidence="2 3">DSM 25687</strain>
    </source>
</reference>
<organism evidence="2 3">
    <name type="scientific">Flavobacterium dankookense</name>
    <dbReference type="NCBI Taxonomy" id="706186"/>
    <lineage>
        <taxon>Bacteria</taxon>
        <taxon>Pseudomonadati</taxon>
        <taxon>Bacteroidota</taxon>
        <taxon>Flavobacteriia</taxon>
        <taxon>Flavobacteriales</taxon>
        <taxon>Flavobacteriaceae</taxon>
        <taxon>Flavobacterium</taxon>
    </lineage>
</organism>
<dbReference type="GO" id="GO:0009307">
    <property type="term" value="P:DNA restriction-modification system"/>
    <property type="evidence" value="ECO:0007669"/>
    <property type="project" value="InterPro"/>
</dbReference>
<gene>
    <name evidence="2" type="ORF">BC748_1714</name>
</gene>
<name>A0A4V3CS66_9FLAO</name>
<dbReference type="GO" id="GO:0004519">
    <property type="term" value="F:endonuclease activity"/>
    <property type="evidence" value="ECO:0007669"/>
    <property type="project" value="UniProtKB-KW"/>
</dbReference>
<dbReference type="InterPro" id="IPR011335">
    <property type="entry name" value="Restrct_endonuc-II-like"/>
</dbReference>
<keyword evidence="3" id="KW-1185">Reference proteome</keyword>
<dbReference type="InterPro" id="IPR007560">
    <property type="entry name" value="Restrct_endonuc_IV_Mrr"/>
</dbReference>
<dbReference type="OrthoDB" id="6691177at2"/>
<keyword evidence="2" id="KW-0378">Hydrolase</keyword>
<sequence length="346" mass="39919">MNYQHHKEFEEIISQLLELMGYSIELRTRLDKGVDIIANRKNVKKYIEIKFYRSAHIPASVITESANRLAYNLKQQNGNSGTLIVNSLVGIALKNKIIDDYGISIWDRNTLYSFLTTLSSDLRDQFEKLLLEAQQGTNTNYVFGGFESEKLNEESEDKNTQVNFKTIPVNKGAHLYKELQKIQCGKNDWNAYEKKCKEILEFLFENDLSLWDKQTRTDDGLSRFDLICRIASSDDYWKALINAFNTRFILFEFKNYCAKISQDQIYTTERYLFNKALRSVGFIISRLGGTDGAIQAAKGSLKEHGKLIMILSDENLCEMLKLKDNGDSPNDYLSNLLDKWLISLSR</sequence>
<keyword evidence="2" id="KW-0255">Endonuclease</keyword>
<dbReference type="RefSeq" id="WP_133532992.1">
    <property type="nucleotide sequence ID" value="NZ_SNXR01000013.1"/>
</dbReference>
<evidence type="ECO:0000313" key="2">
    <source>
        <dbReference type="EMBL" id="TDP59462.1"/>
    </source>
</evidence>
<proteinExistence type="predicted"/>
<evidence type="ECO:0000259" key="1">
    <source>
        <dbReference type="Pfam" id="PF04471"/>
    </source>
</evidence>
<dbReference type="EMBL" id="SNXR01000013">
    <property type="protein sequence ID" value="TDP59462.1"/>
    <property type="molecule type" value="Genomic_DNA"/>
</dbReference>
<keyword evidence="2" id="KW-0540">Nuclease</keyword>
<evidence type="ECO:0000313" key="3">
    <source>
        <dbReference type="Proteomes" id="UP000295260"/>
    </source>
</evidence>
<comment type="caution">
    <text evidence="2">The sequence shown here is derived from an EMBL/GenBank/DDBJ whole genome shotgun (WGS) entry which is preliminary data.</text>
</comment>